<dbReference type="EMBL" id="JBHSBC010000008">
    <property type="protein sequence ID" value="MFC3980386.1"/>
    <property type="molecule type" value="Genomic_DNA"/>
</dbReference>
<proteinExistence type="predicted"/>
<dbReference type="SUPFAM" id="SSF47789">
    <property type="entry name" value="C-terminal domain of RNA polymerase alpha subunit"/>
    <property type="match status" value="1"/>
</dbReference>
<dbReference type="Gene3D" id="1.10.150.20">
    <property type="entry name" value="5' to 3' exonuclease, C-terminal subdomain"/>
    <property type="match status" value="1"/>
</dbReference>
<dbReference type="InterPro" id="IPR058532">
    <property type="entry name" value="YjbR/MT2646/Rv2570-like"/>
</dbReference>
<name>A0ABV8EVS2_9ACTN</name>
<dbReference type="RefSeq" id="WP_386189415.1">
    <property type="nucleotide sequence ID" value="NZ_JBHSBC010000008.1"/>
</dbReference>
<dbReference type="Proteomes" id="UP001595698">
    <property type="component" value="Unassembled WGS sequence"/>
</dbReference>
<accession>A0ABV8EVS2</accession>
<comment type="caution">
    <text evidence="1">The sequence shown here is derived from an EMBL/GenBank/DDBJ whole genome shotgun (WGS) entry which is preliminary data.</text>
</comment>
<evidence type="ECO:0000313" key="2">
    <source>
        <dbReference type="Proteomes" id="UP001595698"/>
    </source>
</evidence>
<organism evidence="1 2">
    <name type="scientific">Streptosporangium jomthongense</name>
    <dbReference type="NCBI Taxonomy" id="1193683"/>
    <lineage>
        <taxon>Bacteria</taxon>
        <taxon>Bacillati</taxon>
        <taxon>Actinomycetota</taxon>
        <taxon>Actinomycetes</taxon>
        <taxon>Streptosporangiales</taxon>
        <taxon>Streptosporangiaceae</taxon>
        <taxon>Streptosporangium</taxon>
    </lineage>
</organism>
<dbReference type="Pfam" id="PF04237">
    <property type="entry name" value="YjbR"/>
    <property type="match status" value="1"/>
</dbReference>
<keyword evidence="2" id="KW-1185">Reference proteome</keyword>
<gene>
    <name evidence="1" type="ORF">ACFOYY_09655</name>
</gene>
<protein>
    <recommendedName>
        <fullName evidence="3">DNA-binding protein</fullName>
    </recommendedName>
</protein>
<reference evidence="2" key="1">
    <citation type="journal article" date="2019" name="Int. J. Syst. Evol. Microbiol.">
        <title>The Global Catalogue of Microorganisms (GCM) 10K type strain sequencing project: providing services to taxonomists for standard genome sequencing and annotation.</title>
        <authorList>
            <consortium name="The Broad Institute Genomics Platform"/>
            <consortium name="The Broad Institute Genome Sequencing Center for Infectious Disease"/>
            <person name="Wu L."/>
            <person name="Ma J."/>
        </authorList>
    </citation>
    <scope>NUCLEOTIDE SEQUENCE [LARGE SCALE GENOMIC DNA]</scope>
    <source>
        <strain evidence="2">TBRC 7912</strain>
    </source>
</reference>
<sequence length="180" mass="18754">MTTFAQLRKTALSLPGTAEQGDRPGVIAFTVHGSLFASTGDNDHVHLHLPATEAEKVLAAYPTAEPLPHDGTSAGVRVPLVDIDGQQLNHWVRRAWFFHAPRQLARQAAAGETAVAGETGDLPKAIGGPATRALAGVGITTLAQVAELTEADLMAMHGVGPKAVRVLGEALRAAGHERGN</sequence>
<evidence type="ECO:0008006" key="3">
    <source>
        <dbReference type="Google" id="ProtNLM"/>
    </source>
</evidence>
<evidence type="ECO:0000313" key="1">
    <source>
        <dbReference type="EMBL" id="MFC3980386.1"/>
    </source>
</evidence>